<dbReference type="GO" id="GO:0005886">
    <property type="term" value="C:plasma membrane"/>
    <property type="evidence" value="ECO:0007669"/>
    <property type="project" value="UniProtKB-SubCell"/>
</dbReference>
<evidence type="ECO:0000256" key="4">
    <source>
        <dbReference type="ARBA" id="ARBA00022692"/>
    </source>
</evidence>
<keyword evidence="4 9" id="KW-0812">Transmembrane</keyword>
<protein>
    <submittedName>
        <fullName evidence="10">Type VII secretion protein EsaA</fullName>
    </submittedName>
</protein>
<evidence type="ECO:0000313" key="10">
    <source>
        <dbReference type="EMBL" id="TPD56392.1"/>
    </source>
</evidence>
<dbReference type="RefSeq" id="WP_140224476.1">
    <property type="nucleotide sequence ID" value="NZ_VFJA01000004.1"/>
</dbReference>
<keyword evidence="5 9" id="KW-1133">Transmembrane helix</keyword>
<feature type="transmembrane region" description="Helical" evidence="9">
    <location>
        <begin position="890"/>
        <end position="910"/>
    </location>
</feature>
<reference evidence="10 11" key="1">
    <citation type="submission" date="2019-06" db="EMBL/GenBank/DDBJ databases">
        <title>Streptococcus sp.</title>
        <authorList>
            <person name="Xiao C."/>
            <person name="Li X."/>
            <person name="Sun Y."/>
            <person name="Qi H."/>
        </authorList>
    </citation>
    <scope>NUCLEOTIDE SEQUENCE [LARGE SCALE GENOMIC DNA]</scope>
    <source>
        <strain evidence="10 11">C17</strain>
    </source>
</reference>
<feature type="region of interest" description="Disordered" evidence="8">
    <location>
        <begin position="479"/>
        <end position="534"/>
    </location>
</feature>
<evidence type="ECO:0000256" key="1">
    <source>
        <dbReference type="ARBA" id="ARBA00004651"/>
    </source>
</evidence>
<comment type="subcellular location">
    <subcellularLocation>
        <location evidence="1">Cell membrane</location>
        <topology evidence="1">Multi-pass membrane protein</topology>
    </subcellularLocation>
</comment>
<name>A0A501P8J7_9STRE</name>
<comment type="similarity">
    <text evidence="2">Belongs to the EsaA family.</text>
</comment>
<gene>
    <name evidence="10" type="primary">esaA</name>
    <name evidence="10" type="ORF">FJN11_08730</name>
</gene>
<organism evidence="10 11">
    <name type="scientific">Streptococcus symci</name>
    <dbReference type="NCBI Taxonomy" id="2588991"/>
    <lineage>
        <taxon>Bacteria</taxon>
        <taxon>Bacillati</taxon>
        <taxon>Bacillota</taxon>
        <taxon>Bacilli</taxon>
        <taxon>Lactobacillales</taxon>
        <taxon>Streptococcaceae</taxon>
        <taxon>Streptococcus</taxon>
    </lineage>
</organism>
<feature type="coiled-coil region" evidence="7">
    <location>
        <begin position="318"/>
        <end position="345"/>
    </location>
</feature>
<keyword evidence="6 9" id="KW-0472">Membrane</keyword>
<dbReference type="InterPro" id="IPR023838">
    <property type="entry name" value="T7SS_EsaA"/>
</dbReference>
<evidence type="ECO:0000256" key="8">
    <source>
        <dbReference type="SAM" id="MobiDB-lite"/>
    </source>
</evidence>
<feature type="compositionally biased region" description="Basic and acidic residues" evidence="8">
    <location>
        <begin position="519"/>
        <end position="533"/>
    </location>
</feature>
<keyword evidence="11" id="KW-1185">Reference proteome</keyword>
<dbReference type="NCBIfam" id="TIGR03929">
    <property type="entry name" value="T7_esaA_Nterm"/>
    <property type="match status" value="1"/>
</dbReference>
<evidence type="ECO:0000256" key="6">
    <source>
        <dbReference type="ARBA" id="ARBA00023136"/>
    </source>
</evidence>
<evidence type="ECO:0000256" key="3">
    <source>
        <dbReference type="ARBA" id="ARBA00022475"/>
    </source>
</evidence>
<evidence type="ECO:0000256" key="9">
    <source>
        <dbReference type="SAM" id="Phobius"/>
    </source>
</evidence>
<comment type="caution">
    <text evidence="10">The sequence shown here is derived from an EMBL/GenBank/DDBJ whole genome shotgun (WGS) entry which is preliminary data.</text>
</comment>
<evidence type="ECO:0000256" key="5">
    <source>
        <dbReference type="ARBA" id="ARBA00022989"/>
    </source>
</evidence>
<evidence type="ECO:0000313" key="11">
    <source>
        <dbReference type="Proteomes" id="UP000318281"/>
    </source>
</evidence>
<keyword evidence="7" id="KW-0175">Coiled coil</keyword>
<keyword evidence="3" id="KW-1003">Cell membrane</keyword>
<sequence length="915" mass="102636">MKKIIIGGSIFVTLLVGSGAAFVYLKNQEVSITNKVNDRKLNIALVNEDTGGSLNGNTYNLGNDFTTLLSKDSSNQWTVMTRNVAENRFENGSVDVIVYIEQQFSEKIAQLESFNPDRAKIAYKTKSNLDPVKSKNVELRVGEHLNTINQNVIKMYFSSVINNLDDAKRNVENIVNEQSGTHSKISQYIYTPSNQASQSITSTMDLVSGLEKNNSSFEELQKNFSESVIKLLNSTGNDLQTKLQEVKGNFDREIENSKQNVSTTNTILKDQYEETAKFVEKINDSASKSLSQFGNNNDTQKSEISKFEDLISNYHKIISDYRDKTNDKKTELEKLQTELEKEKKKVELFYFGKEGVDTKSDLTSESKATLAAQINNSLQVKNSLPDTYQDMIRSTLSETSIQMSDYKELFAKLQKLKVLTPDQVNEYTSKLTLIENYSQFDKKFTPITGLPSFEFLTTENDKLDKITEEIPITVKLPQAGQETATTEISSPISTTPSDASSLNVESKPEISNASTETKTSAETKTPAETKTSTETKYISPKAKISVTGDAKLVNGEQVIADDKTYNLTISYTFEPHYGKNDISFEIHIGDTIIPIKQTIYRSDKEESDVLVKKDLTHIFDKLSKINQAAGMIKAIYGNPNSSSINFSALSPDSVYNMYGNINREDIESQLSNKQITQFKQSGLELLDEIQGTSDSLRKITSEIPKLNEADLPNDYFKVEITDLTNWYNASIKSLSEEYNVWKGTKEKQLETTNSTSESNNNQLKVKIDTPEQLYQSIQSLVTTTSDSSKITNKNHEAVGTMKDQFTQFNSQVKTIKDNIDRTVSTTNELITTEANVIQGNRNYADSFKTVMKNIRDGGTTNQNVMSFLSNPIETKKETYATPISVENNRLWVIVAVIVSGITSAGITYWLTKEKK</sequence>
<evidence type="ECO:0000256" key="7">
    <source>
        <dbReference type="SAM" id="Coils"/>
    </source>
</evidence>
<evidence type="ECO:0000256" key="2">
    <source>
        <dbReference type="ARBA" id="ARBA00008338"/>
    </source>
</evidence>
<proteinExistence type="inferred from homology"/>
<feature type="compositionally biased region" description="Low complexity" evidence="8">
    <location>
        <begin position="482"/>
        <end position="501"/>
    </location>
</feature>
<dbReference type="AlphaFoldDB" id="A0A501P8J7"/>
<dbReference type="Proteomes" id="UP000318281">
    <property type="component" value="Unassembled WGS sequence"/>
</dbReference>
<accession>A0A501P8J7</accession>
<dbReference type="EMBL" id="VFJA01000004">
    <property type="protein sequence ID" value="TPD56392.1"/>
    <property type="molecule type" value="Genomic_DNA"/>
</dbReference>